<dbReference type="Pfam" id="PF00512">
    <property type="entry name" value="HisKA"/>
    <property type="match status" value="1"/>
</dbReference>
<dbReference type="RefSeq" id="WP_188419804.1">
    <property type="nucleotide sequence ID" value="NZ_BMDP01000001.1"/>
</dbReference>
<feature type="transmembrane region" description="Helical" evidence="10">
    <location>
        <begin position="12"/>
        <end position="34"/>
    </location>
</feature>
<dbReference type="Gene3D" id="1.10.287.130">
    <property type="match status" value="1"/>
</dbReference>
<dbReference type="PROSITE" id="PS50109">
    <property type="entry name" value="HIS_KIN"/>
    <property type="match status" value="1"/>
</dbReference>
<comment type="caution">
    <text evidence="12">The sequence shown here is derived from an EMBL/GenBank/DDBJ whole genome shotgun (WGS) entry which is preliminary data.</text>
</comment>
<evidence type="ECO:0000256" key="6">
    <source>
        <dbReference type="ARBA" id="ARBA00022692"/>
    </source>
</evidence>
<proteinExistence type="predicted"/>
<dbReference type="Gene3D" id="3.30.565.10">
    <property type="entry name" value="Histidine kinase-like ATPase, C-terminal domain"/>
    <property type="match status" value="1"/>
</dbReference>
<keyword evidence="5" id="KW-0808">Transferase</keyword>
<dbReference type="InterPro" id="IPR036097">
    <property type="entry name" value="HisK_dim/P_sf"/>
</dbReference>
<dbReference type="PRINTS" id="PR00344">
    <property type="entry name" value="BCTRLSENSOR"/>
</dbReference>
<evidence type="ECO:0000259" key="11">
    <source>
        <dbReference type="PROSITE" id="PS50109"/>
    </source>
</evidence>
<keyword evidence="8 10" id="KW-1133">Transmembrane helix</keyword>
<evidence type="ECO:0000256" key="1">
    <source>
        <dbReference type="ARBA" id="ARBA00000085"/>
    </source>
</evidence>
<dbReference type="Proteomes" id="UP000627205">
    <property type="component" value="Unassembled WGS sequence"/>
</dbReference>
<protein>
    <recommendedName>
        <fullName evidence="3">histidine kinase</fullName>
        <ecNumber evidence="3">2.7.13.3</ecNumber>
    </recommendedName>
</protein>
<organism evidence="12 13">
    <name type="scientific">Oxalicibacterium solurbis</name>
    <dbReference type="NCBI Taxonomy" id="69280"/>
    <lineage>
        <taxon>Bacteria</taxon>
        <taxon>Pseudomonadati</taxon>
        <taxon>Pseudomonadota</taxon>
        <taxon>Betaproteobacteria</taxon>
        <taxon>Burkholderiales</taxon>
        <taxon>Oxalobacteraceae</taxon>
        <taxon>Oxalicibacterium</taxon>
    </lineage>
</organism>
<dbReference type="InterPro" id="IPR005467">
    <property type="entry name" value="His_kinase_dom"/>
</dbReference>
<sequence>MTRPSTLRRRIVIAYLFFALAICTFFGIVAAVAIEGVEDLLVDEHLRSIAAWASPRHAAGLPVEMPSDISFYHGDSIPEDLRNLEHGVDKPVFEGKVVHVLIGEDAAGEYVVVDRASEYKSIERTIWAMIIAGFFGFVALSLFLGRFIAHGFVEPIIDLADYVSNEGVSSNLPLLSSKDELGVLARAFADHTAELQRFLARERFFTGDVSHELRTPLTIITGAAELLVDQTADRPALQAAAQRVLRAASDATECVGVLLMLARAPDRINRPQTYVDDVIREQVARCRPLLANKPVELRYEGDNDFAVAAHKELLSSAIGNLIRNACQYTDRGTVTVRVEDYSVIVEDTGPGLSESVHAHLSNGIPTKPLIGSAGTGLGLALVMRICEYLGARLHVENNPKNGSNFRIDFTTTLTSI</sequence>
<dbReference type="CDD" id="cd00082">
    <property type="entry name" value="HisKA"/>
    <property type="match status" value="1"/>
</dbReference>
<dbReference type="Pfam" id="PF02518">
    <property type="entry name" value="HATPase_c"/>
    <property type="match status" value="1"/>
</dbReference>
<dbReference type="InterPro" id="IPR003594">
    <property type="entry name" value="HATPase_dom"/>
</dbReference>
<dbReference type="InterPro" id="IPR004358">
    <property type="entry name" value="Sig_transdc_His_kin-like_C"/>
</dbReference>
<evidence type="ECO:0000313" key="13">
    <source>
        <dbReference type="Proteomes" id="UP000627205"/>
    </source>
</evidence>
<dbReference type="EC" id="2.7.13.3" evidence="3"/>
<dbReference type="SUPFAM" id="SSF47384">
    <property type="entry name" value="Homodimeric domain of signal transducing histidine kinase"/>
    <property type="match status" value="1"/>
</dbReference>
<name>A0A8J3AYE4_9BURK</name>
<accession>A0A8J3AYE4</accession>
<dbReference type="SUPFAM" id="SSF55874">
    <property type="entry name" value="ATPase domain of HSP90 chaperone/DNA topoisomerase II/histidine kinase"/>
    <property type="match status" value="1"/>
</dbReference>
<evidence type="ECO:0000256" key="7">
    <source>
        <dbReference type="ARBA" id="ARBA00022777"/>
    </source>
</evidence>
<dbReference type="GO" id="GO:0000155">
    <property type="term" value="F:phosphorelay sensor kinase activity"/>
    <property type="evidence" value="ECO:0007669"/>
    <property type="project" value="InterPro"/>
</dbReference>
<dbReference type="SMART" id="SM00388">
    <property type="entry name" value="HisKA"/>
    <property type="match status" value="1"/>
</dbReference>
<dbReference type="Gene3D" id="6.10.340.10">
    <property type="match status" value="1"/>
</dbReference>
<feature type="domain" description="Histidine kinase" evidence="11">
    <location>
        <begin position="208"/>
        <end position="413"/>
    </location>
</feature>
<keyword evidence="4" id="KW-0597">Phosphoprotein</keyword>
<evidence type="ECO:0000256" key="2">
    <source>
        <dbReference type="ARBA" id="ARBA00004370"/>
    </source>
</evidence>
<dbReference type="AlphaFoldDB" id="A0A8J3AYE4"/>
<evidence type="ECO:0000256" key="9">
    <source>
        <dbReference type="ARBA" id="ARBA00023136"/>
    </source>
</evidence>
<reference evidence="12" key="1">
    <citation type="journal article" date="2014" name="Int. J. Syst. Evol. Microbiol.">
        <title>Complete genome sequence of Corynebacterium casei LMG S-19264T (=DSM 44701T), isolated from a smear-ripened cheese.</title>
        <authorList>
            <consortium name="US DOE Joint Genome Institute (JGI-PGF)"/>
            <person name="Walter F."/>
            <person name="Albersmeier A."/>
            <person name="Kalinowski J."/>
            <person name="Ruckert C."/>
        </authorList>
    </citation>
    <scope>NUCLEOTIDE SEQUENCE</scope>
    <source>
        <strain evidence="12">CCM 7664</strain>
    </source>
</reference>
<dbReference type="SMART" id="SM00387">
    <property type="entry name" value="HATPase_c"/>
    <property type="match status" value="1"/>
</dbReference>
<dbReference type="EMBL" id="BMDP01000001">
    <property type="protein sequence ID" value="GGI53781.1"/>
    <property type="molecule type" value="Genomic_DNA"/>
</dbReference>
<gene>
    <name evidence="12" type="primary">colS</name>
    <name evidence="12" type="ORF">GCM10011430_09550</name>
</gene>
<dbReference type="PANTHER" id="PTHR45436">
    <property type="entry name" value="SENSOR HISTIDINE KINASE YKOH"/>
    <property type="match status" value="1"/>
</dbReference>
<evidence type="ECO:0000256" key="10">
    <source>
        <dbReference type="SAM" id="Phobius"/>
    </source>
</evidence>
<keyword evidence="6 10" id="KW-0812">Transmembrane</keyword>
<dbReference type="GO" id="GO:0005886">
    <property type="term" value="C:plasma membrane"/>
    <property type="evidence" value="ECO:0007669"/>
    <property type="project" value="TreeGrafter"/>
</dbReference>
<reference evidence="12" key="2">
    <citation type="submission" date="2020-09" db="EMBL/GenBank/DDBJ databases">
        <authorList>
            <person name="Sun Q."/>
            <person name="Sedlacek I."/>
        </authorList>
    </citation>
    <scope>NUCLEOTIDE SEQUENCE</scope>
    <source>
        <strain evidence="12">CCM 7664</strain>
    </source>
</reference>
<dbReference type="InterPro" id="IPR050428">
    <property type="entry name" value="TCS_sensor_his_kinase"/>
</dbReference>
<dbReference type="InterPro" id="IPR036890">
    <property type="entry name" value="HATPase_C_sf"/>
</dbReference>
<evidence type="ECO:0000256" key="8">
    <source>
        <dbReference type="ARBA" id="ARBA00022989"/>
    </source>
</evidence>
<evidence type="ECO:0000256" key="4">
    <source>
        <dbReference type="ARBA" id="ARBA00022553"/>
    </source>
</evidence>
<evidence type="ECO:0000256" key="3">
    <source>
        <dbReference type="ARBA" id="ARBA00012438"/>
    </source>
</evidence>
<keyword evidence="9 10" id="KW-0472">Membrane</keyword>
<evidence type="ECO:0000313" key="12">
    <source>
        <dbReference type="EMBL" id="GGI53781.1"/>
    </source>
</evidence>
<comment type="catalytic activity">
    <reaction evidence="1">
        <text>ATP + protein L-histidine = ADP + protein N-phospho-L-histidine.</text>
        <dbReference type="EC" id="2.7.13.3"/>
    </reaction>
</comment>
<keyword evidence="13" id="KW-1185">Reference proteome</keyword>
<evidence type="ECO:0000256" key="5">
    <source>
        <dbReference type="ARBA" id="ARBA00022679"/>
    </source>
</evidence>
<comment type="subcellular location">
    <subcellularLocation>
        <location evidence="2">Membrane</location>
    </subcellularLocation>
</comment>
<dbReference type="PANTHER" id="PTHR45436:SF16">
    <property type="entry name" value="HISTIDINE KINASE"/>
    <property type="match status" value="1"/>
</dbReference>
<keyword evidence="7 12" id="KW-0418">Kinase</keyword>
<dbReference type="InterPro" id="IPR003661">
    <property type="entry name" value="HisK_dim/P_dom"/>
</dbReference>
<feature type="transmembrane region" description="Helical" evidence="10">
    <location>
        <begin position="126"/>
        <end position="149"/>
    </location>
</feature>